<dbReference type="EMBL" id="DYDO01000011">
    <property type="protein sequence ID" value="DBA15930.1"/>
    <property type="molecule type" value="Genomic_DNA"/>
</dbReference>
<feature type="region of interest" description="Disordered" evidence="7">
    <location>
        <begin position="231"/>
        <end position="259"/>
    </location>
</feature>
<organism evidence="10 11">
    <name type="scientific">Pyxicephalus adspersus</name>
    <name type="common">African bullfrog</name>
    <dbReference type="NCBI Taxonomy" id="30357"/>
    <lineage>
        <taxon>Eukaryota</taxon>
        <taxon>Metazoa</taxon>
        <taxon>Chordata</taxon>
        <taxon>Craniata</taxon>
        <taxon>Vertebrata</taxon>
        <taxon>Euteleostomi</taxon>
        <taxon>Amphibia</taxon>
        <taxon>Batrachia</taxon>
        <taxon>Anura</taxon>
        <taxon>Neobatrachia</taxon>
        <taxon>Ranoidea</taxon>
        <taxon>Pyxicephalidae</taxon>
        <taxon>Pyxicephalinae</taxon>
        <taxon>Pyxicephalus</taxon>
    </lineage>
</organism>
<evidence type="ECO:0000259" key="9">
    <source>
        <dbReference type="PROSITE" id="PS51828"/>
    </source>
</evidence>
<dbReference type="Pfam" id="PF00354">
    <property type="entry name" value="Pentaxin"/>
    <property type="match status" value="1"/>
</dbReference>
<keyword evidence="3" id="KW-0106">Calcium</keyword>
<dbReference type="Proteomes" id="UP001181693">
    <property type="component" value="Unassembled WGS sequence"/>
</dbReference>
<protein>
    <recommendedName>
        <fullName evidence="9">Pentraxin (PTX) domain-containing protein</fullName>
    </recommendedName>
</protein>
<evidence type="ECO:0000313" key="11">
    <source>
        <dbReference type="Proteomes" id="UP001181693"/>
    </source>
</evidence>
<evidence type="ECO:0000256" key="5">
    <source>
        <dbReference type="ARBA" id="ARBA00023180"/>
    </source>
</evidence>
<feature type="chain" id="PRO_5043640611" description="Pentraxin (PTX) domain-containing protein" evidence="8">
    <location>
        <begin position="21"/>
        <end position="547"/>
    </location>
</feature>
<dbReference type="PROSITE" id="PS00289">
    <property type="entry name" value="PTX_1"/>
    <property type="match status" value="1"/>
</dbReference>
<dbReference type="InterPro" id="IPR013320">
    <property type="entry name" value="ConA-like_dom_sf"/>
</dbReference>
<feature type="signal peptide" evidence="8">
    <location>
        <begin position="1"/>
        <end position="20"/>
    </location>
</feature>
<evidence type="ECO:0000256" key="1">
    <source>
        <dbReference type="ARBA" id="ARBA00001913"/>
    </source>
</evidence>
<dbReference type="PROSITE" id="PS51828">
    <property type="entry name" value="PTX_2"/>
    <property type="match status" value="1"/>
</dbReference>
<feature type="domain" description="Pentraxin (PTX)" evidence="9">
    <location>
        <begin position="344"/>
        <end position="546"/>
    </location>
</feature>
<feature type="region of interest" description="Disordered" evidence="7">
    <location>
        <begin position="101"/>
        <end position="217"/>
    </location>
</feature>
<dbReference type="AlphaFoldDB" id="A0AAV2ZWP0"/>
<dbReference type="PRINTS" id="PR00895">
    <property type="entry name" value="PENTAXIN"/>
</dbReference>
<keyword evidence="2" id="KW-0479">Metal-binding</keyword>
<dbReference type="SMART" id="SM00159">
    <property type="entry name" value="PTX"/>
    <property type="match status" value="1"/>
</dbReference>
<dbReference type="GO" id="GO:0046872">
    <property type="term" value="F:metal ion binding"/>
    <property type="evidence" value="ECO:0007669"/>
    <property type="project" value="UniProtKB-KW"/>
</dbReference>
<accession>A0AAV2ZWP0</accession>
<dbReference type="SUPFAM" id="SSF49899">
    <property type="entry name" value="Concanavalin A-like lectins/glucanases"/>
    <property type="match status" value="1"/>
</dbReference>
<gene>
    <name evidence="10" type="ORF">GDO54_003384</name>
</gene>
<evidence type="ECO:0000256" key="2">
    <source>
        <dbReference type="ARBA" id="ARBA00022723"/>
    </source>
</evidence>
<proteinExistence type="predicted"/>
<name>A0AAV2ZWP0_PYXAD</name>
<comment type="caution">
    <text evidence="10">The sequence shown here is derived from an EMBL/GenBank/DDBJ whole genome shotgun (WGS) entry which is preliminary data.</text>
</comment>
<evidence type="ECO:0000256" key="6">
    <source>
        <dbReference type="PROSITE-ProRule" id="PRU01172"/>
    </source>
</evidence>
<comment type="caution">
    <text evidence="6">Lacks conserved residue(s) required for the propagation of feature annotation.</text>
</comment>
<feature type="compositionally biased region" description="Basic and acidic residues" evidence="7">
    <location>
        <begin position="231"/>
        <end position="243"/>
    </location>
</feature>
<dbReference type="Gene3D" id="2.60.120.200">
    <property type="match status" value="1"/>
</dbReference>
<dbReference type="InterPro" id="IPR051360">
    <property type="entry name" value="Neuronal_Pentraxin_Related"/>
</dbReference>
<evidence type="ECO:0000256" key="3">
    <source>
        <dbReference type="ARBA" id="ARBA00022837"/>
    </source>
</evidence>
<dbReference type="PANTHER" id="PTHR19277:SF3">
    <property type="entry name" value="NEURONAL PENTRAXIN-1-RELATED"/>
    <property type="match status" value="1"/>
</dbReference>
<comment type="cofactor">
    <cofactor evidence="1">
        <name>Ca(2+)</name>
        <dbReference type="ChEBI" id="CHEBI:29108"/>
    </cofactor>
</comment>
<dbReference type="InterPro" id="IPR001759">
    <property type="entry name" value="PTX_dom"/>
</dbReference>
<dbReference type="PANTHER" id="PTHR19277">
    <property type="entry name" value="PENTRAXIN"/>
    <property type="match status" value="1"/>
</dbReference>
<feature type="region of interest" description="Disordered" evidence="7">
    <location>
        <begin position="311"/>
        <end position="340"/>
    </location>
</feature>
<dbReference type="CDD" id="cd00152">
    <property type="entry name" value="PTX"/>
    <property type="match status" value="1"/>
</dbReference>
<reference evidence="10" key="1">
    <citation type="thesis" date="2020" institute="ProQuest LLC" country="789 East Eisenhower Parkway, Ann Arbor, MI, USA">
        <title>Comparative Genomics and Chromosome Evolution.</title>
        <authorList>
            <person name="Mudd A.B."/>
        </authorList>
    </citation>
    <scope>NUCLEOTIDE SEQUENCE</scope>
    <source>
        <strain evidence="10">1538</strain>
        <tissue evidence="10">Blood</tissue>
    </source>
</reference>
<sequence length="547" mass="63614">MKLFSLFLTVFNFLVHLCWGEYSLPKFVCTPMPLDMDCQSNMQRHSSGGGGHWVGMQEEAKETILHLRETVVHQKETILDQRETIRELTVKLSRCEGYPHSRVHEEGYSHSSEHGQEREHGHEETFGHESSHNHESGHGHEREHGHKREHGHEWEEGHEREHGHEWEHHEREHGHKREHGHEYEERHERDYGHEREHGYEREHGHEREHPHGHEDVHGHIRDHEYHHVNHREYREQPSHDSYRKPSAPPNTMEDPPEVTTPGIPQMERMLESLKDRLEHLQRNRNSSLFSTSLKDTLQKKISILEHQIHEKHNSSEPHTKEHDQTHDQTHEDLSRRHKADKKSNDFRVSFPLRTNYMYAKVKRTLHHEIFAFTICLWLKSNSSPGVGTPFSYSVPGQANEVVLIEWGNNPMELLINDKAATLPLAINDAKWHHICVTWSTRDGVWESYLDGVRRGNGENLAAWHPIKPGGVFVLGQEQDTLGGRFDATQAFVGEISDFNMWSNILTPGEIYKLATCAAHSTGDVIEWTESSMELHGGVSKLPFNSCH</sequence>
<keyword evidence="5" id="KW-0325">Glycoprotein</keyword>
<keyword evidence="8" id="KW-0732">Signal</keyword>
<keyword evidence="4" id="KW-1015">Disulfide bond</keyword>
<evidence type="ECO:0000256" key="4">
    <source>
        <dbReference type="ARBA" id="ARBA00023157"/>
    </source>
</evidence>
<keyword evidence="11" id="KW-1185">Reference proteome</keyword>
<evidence type="ECO:0000256" key="7">
    <source>
        <dbReference type="SAM" id="MobiDB-lite"/>
    </source>
</evidence>
<evidence type="ECO:0000256" key="8">
    <source>
        <dbReference type="SAM" id="SignalP"/>
    </source>
</evidence>
<dbReference type="FunFam" id="2.60.120.200:FF:000012">
    <property type="entry name" value="neuronal pentraxin receptor"/>
    <property type="match status" value="1"/>
</dbReference>
<dbReference type="InterPro" id="IPR030476">
    <property type="entry name" value="Pentaxin_CS"/>
</dbReference>
<evidence type="ECO:0000313" key="10">
    <source>
        <dbReference type="EMBL" id="DBA15930.1"/>
    </source>
</evidence>
<feature type="compositionally biased region" description="Basic and acidic residues" evidence="7">
    <location>
        <begin position="311"/>
        <end position="334"/>
    </location>
</feature>